<dbReference type="EMBL" id="UINC01095053">
    <property type="protein sequence ID" value="SVC50826.1"/>
    <property type="molecule type" value="Genomic_DNA"/>
</dbReference>
<reference evidence="1" key="1">
    <citation type="submission" date="2018-05" db="EMBL/GenBank/DDBJ databases">
        <authorList>
            <person name="Lanie J.A."/>
            <person name="Ng W.-L."/>
            <person name="Kazmierczak K.M."/>
            <person name="Andrzejewski T.M."/>
            <person name="Davidsen T.M."/>
            <person name="Wayne K.J."/>
            <person name="Tettelin H."/>
            <person name="Glass J.I."/>
            <person name="Rusch D."/>
            <person name="Podicherti R."/>
            <person name="Tsui H.-C.T."/>
            <person name="Winkler M.E."/>
        </authorList>
    </citation>
    <scope>NUCLEOTIDE SEQUENCE</scope>
</reference>
<proteinExistence type="predicted"/>
<accession>A0A382MQ27</accession>
<organism evidence="1">
    <name type="scientific">marine metagenome</name>
    <dbReference type="NCBI Taxonomy" id="408172"/>
    <lineage>
        <taxon>unclassified sequences</taxon>
        <taxon>metagenomes</taxon>
        <taxon>ecological metagenomes</taxon>
    </lineage>
</organism>
<evidence type="ECO:0000313" key="1">
    <source>
        <dbReference type="EMBL" id="SVC50826.1"/>
    </source>
</evidence>
<protein>
    <submittedName>
        <fullName evidence="1">Uncharacterized protein</fullName>
    </submittedName>
</protein>
<sequence>MGGLALCDPNAGAFPVPGVDLVGHPCGELVEAEPVDQGDDVVLVGDAFDDGVGEGVLLLQSVNGDDL</sequence>
<name>A0A382MQ27_9ZZZZ</name>
<dbReference type="AlphaFoldDB" id="A0A382MQ27"/>
<gene>
    <name evidence="1" type="ORF">METZ01_LOCUS303680</name>
</gene>
<feature type="non-terminal residue" evidence="1">
    <location>
        <position position="67"/>
    </location>
</feature>